<dbReference type="FunFam" id="3.40.50.40:FF:000001">
    <property type="entry name" value="L-asparaginase 1"/>
    <property type="match status" value="1"/>
</dbReference>
<evidence type="ECO:0000256" key="2">
    <source>
        <dbReference type="ARBA" id="ARBA00012920"/>
    </source>
</evidence>
<dbReference type="InterPro" id="IPR006033">
    <property type="entry name" value="AsnA_fam"/>
</dbReference>
<evidence type="ECO:0000256" key="6">
    <source>
        <dbReference type="PROSITE-ProRule" id="PRU10099"/>
    </source>
</evidence>
<name>A0A3P3VI84_9GAMM</name>
<proteinExistence type="inferred from homology"/>
<dbReference type="Proteomes" id="UP000280792">
    <property type="component" value="Unassembled WGS sequence"/>
</dbReference>
<dbReference type="FunFam" id="3.40.50.1170:FF:000001">
    <property type="entry name" value="L-asparaginase 2"/>
    <property type="match status" value="1"/>
</dbReference>
<dbReference type="CDD" id="cd08963">
    <property type="entry name" value="L-asparaginase_I"/>
    <property type="match status" value="1"/>
</dbReference>
<dbReference type="GO" id="GO:0009066">
    <property type="term" value="P:aspartate family amino acid metabolic process"/>
    <property type="evidence" value="ECO:0007669"/>
    <property type="project" value="UniProtKB-ARBA"/>
</dbReference>
<dbReference type="Gene3D" id="3.40.50.1170">
    <property type="entry name" value="L-asparaginase, N-terminal domain"/>
    <property type="match status" value="1"/>
</dbReference>
<dbReference type="InterPro" id="IPR020827">
    <property type="entry name" value="Asparaginase/glutaminase_AS1"/>
</dbReference>
<dbReference type="InterPro" id="IPR006034">
    <property type="entry name" value="Asparaginase/glutaminase-like"/>
</dbReference>
<dbReference type="PANTHER" id="PTHR11707">
    <property type="entry name" value="L-ASPARAGINASE"/>
    <property type="match status" value="1"/>
</dbReference>
<dbReference type="EMBL" id="QWEZ01000002">
    <property type="protein sequence ID" value="RRJ82382.1"/>
    <property type="molecule type" value="Genomic_DNA"/>
</dbReference>
<dbReference type="NCBIfam" id="TIGR00519">
    <property type="entry name" value="asnASE_I"/>
    <property type="match status" value="1"/>
</dbReference>
<dbReference type="Pfam" id="PF00710">
    <property type="entry name" value="Asparaginase"/>
    <property type="match status" value="1"/>
</dbReference>
<evidence type="ECO:0000259" key="8">
    <source>
        <dbReference type="Pfam" id="PF00710"/>
    </source>
</evidence>
<keyword evidence="3" id="KW-0378">Hydrolase</keyword>
<dbReference type="SMART" id="SM00870">
    <property type="entry name" value="Asparaginase"/>
    <property type="match status" value="1"/>
</dbReference>
<dbReference type="PIRSF" id="PIRSF001220">
    <property type="entry name" value="L-ASNase_gatD"/>
    <property type="match status" value="1"/>
</dbReference>
<dbReference type="InterPro" id="IPR027474">
    <property type="entry name" value="L-asparaginase_N"/>
</dbReference>
<dbReference type="PANTHER" id="PTHR11707:SF28">
    <property type="entry name" value="60 KDA LYSOPHOSPHOLIPASE"/>
    <property type="match status" value="1"/>
</dbReference>
<sequence>MKKRIYIAYTGGTIGMHRSPKGYVVMPGFARLIEEKIPPRLSGEMPDYDLHEYPNQIDSSNIVPADWLAIARDIASRYHDYDGFVVLHGTDTMAYTASALSFMLQGLAKPVIVTGSQIPLSETRNDAQDNLVTAIELACGFAIPEVCLYFNGRLLRGNRSLKVKATGFDAFDSPNYPWLAQIGIHIEPNHNALMKAPAATRFELPDDYATNRVIPIQLFPGISGELIDAVTTLNCRGLILRSYGVGNAPDNDPGLLNALARANARGTIILNLSQCLQGGVHQGSYATGSALSSAGVISGGDMTLEAAFTKLHHLFACGLEEQKIRELMARNLCGELSEHTS</sequence>
<dbReference type="PRINTS" id="PR00139">
    <property type="entry name" value="ASNGLNASE"/>
</dbReference>
<dbReference type="Pfam" id="PF17763">
    <property type="entry name" value="Asparaginase_C"/>
    <property type="match status" value="1"/>
</dbReference>
<dbReference type="SUPFAM" id="SSF53774">
    <property type="entry name" value="Glutaminase/Asparaginase"/>
    <property type="match status" value="1"/>
</dbReference>
<keyword evidence="11" id="KW-1185">Reference proteome</keyword>
<feature type="active site" evidence="6">
    <location>
        <position position="13"/>
    </location>
</feature>
<evidence type="ECO:0000256" key="4">
    <source>
        <dbReference type="PIRSR" id="PIRSR001220-1"/>
    </source>
</evidence>
<organism evidence="10 11">
    <name type="scientific">Aestuariirhabdus litorea</name>
    <dbReference type="NCBI Taxonomy" id="2528527"/>
    <lineage>
        <taxon>Bacteria</taxon>
        <taxon>Pseudomonadati</taxon>
        <taxon>Pseudomonadota</taxon>
        <taxon>Gammaproteobacteria</taxon>
        <taxon>Oceanospirillales</taxon>
        <taxon>Aestuariirhabdaceae</taxon>
        <taxon>Aestuariirhabdus</taxon>
    </lineage>
</organism>
<dbReference type="InterPro" id="IPR037152">
    <property type="entry name" value="L-asparaginase_N_sf"/>
</dbReference>
<dbReference type="AlphaFoldDB" id="A0A3P3VI84"/>
<dbReference type="InterPro" id="IPR040919">
    <property type="entry name" value="Asparaginase_C"/>
</dbReference>
<dbReference type="GO" id="GO:0004067">
    <property type="term" value="F:asparaginase activity"/>
    <property type="evidence" value="ECO:0007669"/>
    <property type="project" value="UniProtKB-UniRule"/>
</dbReference>
<dbReference type="PIRSF" id="PIRSF500176">
    <property type="entry name" value="L_ASNase"/>
    <property type="match status" value="1"/>
</dbReference>
<evidence type="ECO:0000256" key="3">
    <source>
        <dbReference type="ARBA" id="ARBA00022801"/>
    </source>
</evidence>
<dbReference type="InterPro" id="IPR041725">
    <property type="entry name" value="L-asparaginase_I"/>
</dbReference>
<accession>A0A3P3VI84</accession>
<gene>
    <name evidence="10" type="ORF">D0544_10895</name>
</gene>
<reference evidence="10 11" key="1">
    <citation type="submission" date="2018-08" db="EMBL/GenBank/DDBJ databases">
        <authorList>
            <person name="Khan S.A."/>
        </authorList>
    </citation>
    <scope>NUCLEOTIDE SEQUENCE [LARGE SCALE GENOMIC DNA]</scope>
    <source>
        <strain evidence="10 11">GTF-13</strain>
    </source>
</reference>
<dbReference type="GO" id="GO:0005829">
    <property type="term" value="C:cytosol"/>
    <property type="evidence" value="ECO:0007669"/>
    <property type="project" value="TreeGrafter"/>
</dbReference>
<dbReference type="PROSITE" id="PS00917">
    <property type="entry name" value="ASN_GLN_ASE_2"/>
    <property type="match status" value="1"/>
</dbReference>
<evidence type="ECO:0000256" key="7">
    <source>
        <dbReference type="PROSITE-ProRule" id="PRU10100"/>
    </source>
</evidence>
<dbReference type="RefSeq" id="WP_125016091.1">
    <property type="nucleotide sequence ID" value="NZ_QWEZ01000002.1"/>
</dbReference>
<feature type="binding site" evidence="5">
    <location>
        <position position="59"/>
    </location>
    <ligand>
        <name>substrate</name>
    </ligand>
</feature>
<dbReference type="SFLD" id="SFLDS00057">
    <property type="entry name" value="Glutaminase/Asparaginase"/>
    <property type="match status" value="1"/>
</dbReference>
<comment type="caution">
    <text evidence="10">The sequence shown here is derived from an EMBL/GenBank/DDBJ whole genome shotgun (WGS) entry which is preliminary data.</text>
</comment>
<dbReference type="InterPro" id="IPR027473">
    <property type="entry name" value="L-asparaginase_C"/>
</dbReference>
<dbReference type="InterPro" id="IPR036152">
    <property type="entry name" value="Asp/glu_Ase-like_sf"/>
</dbReference>
<feature type="active site" evidence="7">
    <location>
        <position position="90"/>
    </location>
</feature>
<evidence type="ECO:0000256" key="5">
    <source>
        <dbReference type="PIRSR" id="PIRSR001220-2"/>
    </source>
</evidence>
<evidence type="ECO:0000313" key="11">
    <source>
        <dbReference type="Proteomes" id="UP000280792"/>
    </source>
</evidence>
<dbReference type="Gene3D" id="3.40.50.40">
    <property type="match status" value="1"/>
</dbReference>
<dbReference type="NCBIfam" id="NF006998">
    <property type="entry name" value="PRK09461.1"/>
    <property type="match status" value="1"/>
</dbReference>
<dbReference type="PROSITE" id="PS00144">
    <property type="entry name" value="ASN_GLN_ASE_1"/>
    <property type="match status" value="1"/>
</dbReference>
<feature type="domain" description="Asparaginase/glutaminase C-terminal" evidence="9">
    <location>
        <begin position="212"/>
        <end position="328"/>
    </location>
</feature>
<evidence type="ECO:0000313" key="10">
    <source>
        <dbReference type="EMBL" id="RRJ82382.1"/>
    </source>
</evidence>
<reference evidence="10 11" key="2">
    <citation type="submission" date="2018-12" db="EMBL/GenBank/DDBJ databases">
        <title>Simiduia agarivorans gen. nov., sp. nov., a marine, agarolytic bacterium isolated from shallow coastal water from Keelung, Taiwan.</title>
        <authorList>
            <person name="Shieh W.Y."/>
        </authorList>
    </citation>
    <scope>NUCLEOTIDE SEQUENCE [LARGE SCALE GENOMIC DNA]</scope>
    <source>
        <strain evidence="10 11">GTF-13</strain>
    </source>
</reference>
<dbReference type="EC" id="3.5.1.1" evidence="2"/>
<feature type="active site" description="O-isoaspartyl threonine intermediate" evidence="4">
    <location>
        <position position="13"/>
    </location>
</feature>
<evidence type="ECO:0000259" key="9">
    <source>
        <dbReference type="Pfam" id="PF17763"/>
    </source>
</evidence>
<dbReference type="InterPro" id="IPR027475">
    <property type="entry name" value="Asparaginase/glutaminase_AS2"/>
</dbReference>
<evidence type="ECO:0000256" key="1">
    <source>
        <dbReference type="ARBA" id="ARBA00010518"/>
    </source>
</evidence>
<feature type="binding site" evidence="5">
    <location>
        <begin position="90"/>
        <end position="91"/>
    </location>
    <ligand>
        <name>substrate</name>
    </ligand>
</feature>
<comment type="similarity">
    <text evidence="1">Belongs to the asparaginase 1 family.</text>
</comment>
<protein>
    <recommendedName>
        <fullName evidence="2">asparaginase</fullName>
        <ecNumber evidence="2">3.5.1.1</ecNumber>
    </recommendedName>
</protein>
<dbReference type="PROSITE" id="PS51732">
    <property type="entry name" value="ASN_GLN_ASE_3"/>
    <property type="match status" value="1"/>
</dbReference>
<feature type="domain" description="L-asparaginase N-terminal" evidence="8">
    <location>
        <begin position="4"/>
        <end position="191"/>
    </location>
</feature>